<reference evidence="1" key="1">
    <citation type="journal article" date="2014" name="Front. Microbiol.">
        <title>High frequency of phylogenetically diverse reductive dehalogenase-homologous genes in deep subseafloor sedimentary metagenomes.</title>
        <authorList>
            <person name="Kawai M."/>
            <person name="Futagami T."/>
            <person name="Toyoda A."/>
            <person name="Takaki Y."/>
            <person name="Nishi S."/>
            <person name="Hori S."/>
            <person name="Arai W."/>
            <person name="Tsubouchi T."/>
            <person name="Morono Y."/>
            <person name="Uchiyama I."/>
            <person name="Ito T."/>
            <person name="Fujiyama A."/>
            <person name="Inagaki F."/>
            <person name="Takami H."/>
        </authorList>
    </citation>
    <scope>NUCLEOTIDE SEQUENCE</scope>
    <source>
        <strain evidence="1">Expedition CK06-06</strain>
    </source>
</reference>
<evidence type="ECO:0000313" key="1">
    <source>
        <dbReference type="EMBL" id="GAH61918.1"/>
    </source>
</evidence>
<comment type="caution">
    <text evidence="1">The sequence shown here is derived from an EMBL/GenBank/DDBJ whole genome shotgun (WGS) entry which is preliminary data.</text>
</comment>
<dbReference type="EMBL" id="BARU01034108">
    <property type="protein sequence ID" value="GAH61918.1"/>
    <property type="molecule type" value="Genomic_DNA"/>
</dbReference>
<feature type="non-terminal residue" evidence="1">
    <location>
        <position position="1"/>
    </location>
</feature>
<sequence>RAVAARVTGNERYNFRGQCATCGVRGTDFGMQIIAGIEGVVEEAFVFAGEIEYTLIETGESILVKAGEFASAVADVFQSLAMSEEKKADLLGKLSFKSLVPEEIPQIIEEVPGEEEVAEEEEAGIDEKGFLHKFLTEVLGFEIGSITIGDEIFGKAVLTPTFSIGKLTLSLYLPIIYRTNMLDPGDWYHPKGNDEWSFGTDQDGVLPIVKDALSDLALKFKYVQWGELRDPFFLKVGNVSNFTIGHGLIMRDYANDS</sequence>
<proteinExistence type="predicted"/>
<gene>
    <name evidence="1" type="ORF">S03H2_53580</name>
</gene>
<protein>
    <submittedName>
        <fullName evidence="1">Uncharacterized protein</fullName>
    </submittedName>
</protein>
<feature type="non-terminal residue" evidence="1">
    <location>
        <position position="257"/>
    </location>
</feature>
<dbReference type="AlphaFoldDB" id="X1IWJ3"/>
<name>X1IWJ3_9ZZZZ</name>
<accession>X1IWJ3</accession>
<organism evidence="1">
    <name type="scientific">marine sediment metagenome</name>
    <dbReference type="NCBI Taxonomy" id="412755"/>
    <lineage>
        <taxon>unclassified sequences</taxon>
        <taxon>metagenomes</taxon>
        <taxon>ecological metagenomes</taxon>
    </lineage>
</organism>